<feature type="coiled-coil region" evidence="13">
    <location>
        <begin position="87"/>
        <end position="128"/>
    </location>
</feature>
<keyword evidence="11" id="KW-0472">Membrane</keyword>
<dbReference type="Pfam" id="PF16026">
    <property type="entry name" value="MIEAP"/>
    <property type="match status" value="1"/>
</dbReference>
<evidence type="ECO:0000256" key="9">
    <source>
        <dbReference type="ARBA" id="ARBA00023121"/>
    </source>
</evidence>
<dbReference type="GO" id="GO:0035694">
    <property type="term" value="P:mitochondrial protein catabolic process"/>
    <property type="evidence" value="ECO:0007669"/>
    <property type="project" value="InterPro"/>
</dbReference>
<dbReference type="PANTHER" id="PTHR21771">
    <property type="entry name" value="MITOCHONDRIA-EATING PROTEIN-RELATED"/>
    <property type="match status" value="1"/>
</dbReference>
<evidence type="ECO:0000256" key="5">
    <source>
        <dbReference type="ARBA" id="ARBA00019863"/>
    </source>
</evidence>
<dbReference type="GO" id="GO:0008289">
    <property type="term" value="F:lipid binding"/>
    <property type="evidence" value="ECO:0007669"/>
    <property type="project" value="UniProtKB-KW"/>
</dbReference>
<reference evidence="15" key="1">
    <citation type="journal article" date="2021" name="Genome Biol. Evol.">
        <title>A High-Quality Reference Genome for a Parasitic Bivalve with Doubly Uniparental Inheritance (Bivalvia: Unionida).</title>
        <authorList>
            <person name="Smith C.H."/>
        </authorList>
    </citation>
    <scope>NUCLEOTIDE SEQUENCE</scope>
    <source>
        <strain evidence="15">CHS0354</strain>
    </source>
</reference>
<dbReference type="InterPro" id="IPR026169">
    <property type="entry name" value="MIEAP"/>
</dbReference>
<comment type="similarity">
    <text evidence="4">Belongs to the MIEAP family.</text>
</comment>
<keyword evidence="10" id="KW-0496">Mitochondrion</keyword>
<evidence type="ECO:0000256" key="7">
    <source>
        <dbReference type="ARBA" id="ARBA00022787"/>
    </source>
</evidence>
<sequence>MSANERSPTFYAISDQVVGKNENRILEALLSDLHNYVTSDTDITDSHFELPSTVKPGTPVAKHYRQALDIYNKFKEIKRAHIGKKKEKDANKMRKKLLKTIEDMEKQIQRLQDENATVKENLRIQLDSNKFIDENWKSDRDLLQSSLARQEIADKQISELQKAYDGEVLKSQDQMQQLYDLQQEKEQLFIRFSKLAGEMLKHENTNLADLSDIDRPTKLHETYSELYDNEWTDAFEELTHQGLTENDAVVMLLDILLVSFRKCREMTSERYRILKYIASTIDIDNVPSSVGYFSEAEVRITEKTSHHLESKYPEEHPGEREQESETAEVLGYSKTVQLSNGHLTEVCNGRNENHLTSTMILSIEQEITIKDIWRTTTEALKQEAVTHLYKILLSRYDAPNKDLTSTSKYLTSCIDLCWKMGAKEKPMYLDIVAEKNDGSEMIFDLDKFRAYTKSGERVAFVVWPALFLHEGGPILYKGIAQGCKKCDC</sequence>
<dbReference type="PANTHER" id="PTHR21771:SF0">
    <property type="entry name" value="MITOCHONDRIA-EATING PROTEIN"/>
    <property type="match status" value="1"/>
</dbReference>
<dbReference type="EMBL" id="JAEAOA010000619">
    <property type="protein sequence ID" value="KAK3582924.1"/>
    <property type="molecule type" value="Genomic_DNA"/>
</dbReference>
<comment type="caution">
    <text evidence="15">The sequence shown here is derived from an EMBL/GenBank/DDBJ whole genome shotgun (WGS) entry which is preliminary data.</text>
</comment>
<reference evidence="15" key="3">
    <citation type="submission" date="2023-05" db="EMBL/GenBank/DDBJ databases">
        <authorList>
            <person name="Smith C.H."/>
        </authorList>
    </citation>
    <scope>NUCLEOTIDE SEQUENCE</scope>
    <source>
        <strain evidence="15">CHS0354</strain>
        <tissue evidence="15">Mantle</tissue>
    </source>
</reference>
<dbReference type="GO" id="GO:0035695">
    <property type="term" value="P:mitophagy by internal vacuole formation"/>
    <property type="evidence" value="ECO:0007669"/>
    <property type="project" value="TreeGrafter"/>
</dbReference>
<evidence type="ECO:0000256" key="2">
    <source>
        <dbReference type="ARBA" id="ARBA00004305"/>
    </source>
</evidence>
<evidence type="ECO:0000256" key="1">
    <source>
        <dbReference type="ARBA" id="ARBA00004294"/>
    </source>
</evidence>
<keyword evidence="8 13" id="KW-0175">Coiled coil</keyword>
<evidence type="ECO:0000256" key="3">
    <source>
        <dbReference type="ARBA" id="ARBA00004496"/>
    </source>
</evidence>
<evidence type="ECO:0000256" key="8">
    <source>
        <dbReference type="ARBA" id="ARBA00023054"/>
    </source>
</evidence>
<name>A0AAE0S0C8_9BIVA</name>
<dbReference type="Proteomes" id="UP001195483">
    <property type="component" value="Unassembled WGS sequence"/>
</dbReference>
<evidence type="ECO:0000256" key="12">
    <source>
        <dbReference type="ARBA" id="ARBA00032687"/>
    </source>
</evidence>
<dbReference type="GO" id="GO:0005759">
    <property type="term" value="C:mitochondrial matrix"/>
    <property type="evidence" value="ECO:0007669"/>
    <property type="project" value="UniProtKB-SubCell"/>
</dbReference>
<proteinExistence type="inferred from homology"/>
<evidence type="ECO:0000256" key="4">
    <source>
        <dbReference type="ARBA" id="ARBA00008233"/>
    </source>
</evidence>
<evidence type="ECO:0000256" key="11">
    <source>
        <dbReference type="ARBA" id="ARBA00023136"/>
    </source>
</evidence>
<evidence type="ECO:0000313" key="16">
    <source>
        <dbReference type="Proteomes" id="UP001195483"/>
    </source>
</evidence>
<feature type="domain" description="Mitochondria-eating protein C-terminal" evidence="14">
    <location>
        <begin position="399"/>
        <end position="480"/>
    </location>
</feature>
<accession>A0AAE0S0C8</accession>
<evidence type="ECO:0000313" key="15">
    <source>
        <dbReference type="EMBL" id="KAK3582924.1"/>
    </source>
</evidence>
<gene>
    <name evidence="15" type="ORF">CHS0354_009731</name>
</gene>
<evidence type="ECO:0000256" key="10">
    <source>
        <dbReference type="ARBA" id="ARBA00023128"/>
    </source>
</evidence>
<evidence type="ECO:0000256" key="6">
    <source>
        <dbReference type="ARBA" id="ARBA00022490"/>
    </source>
</evidence>
<evidence type="ECO:0000259" key="14">
    <source>
        <dbReference type="Pfam" id="PF16026"/>
    </source>
</evidence>
<organism evidence="15 16">
    <name type="scientific">Potamilus streckersoni</name>
    <dbReference type="NCBI Taxonomy" id="2493646"/>
    <lineage>
        <taxon>Eukaryota</taxon>
        <taxon>Metazoa</taxon>
        <taxon>Spiralia</taxon>
        <taxon>Lophotrochozoa</taxon>
        <taxon>Mollusca</taxon>
        <taxon>Bivalvia</taxon>
        <taxon>Autobranchia</taxon>
        <taxon>Heteroconchia</taxon>
        <taxon>Palaeoheterodonta</taxon>
        <taxon>Unionida</taxon>
        <taxon>Unionoidea</taxon>
        <taxon>Unionidae</taxon>
        <taxon>Ambleminae</taxon>
        <taxon>Lampsilini</taxon>
        <taxon>Potamilus</taxon>
    </lineage>
</organism>
<evidence type="ECO:0000256" key="13">
    <source>
        <dbReference type="SAM" id="Coils"/>
    </source>
</evidence>
<keyword evidence="7" id="KW-1000">Mitochondrion outer membrane</keyword>
<keyword evidence="16" id="KW-1185">Reference proteome</keyword>
<dbReference type="InterPro" id="IPR031981">
    <property type="entry name" value="MIEAP_C"/>
</dbReference>
<keyword evidence="6" id="KW-0963">Cytoplasm</keyword>
<protein>
    <recommendedName>
        <fullName evidence="5">Mitochondria-eating protein</fullName>
    </recommendedName>
    <alternativeName>
        <fullName evidence="12">Spermatogenesis-associated protein 18</fullName>
    </alternativeName>
</protein>
<keyword evidence="9" id="KW-0446">Lipid-binding</keyword>
<dbReference type="AlphaFoldDB" id="A0AAE0S0C8"/>
<comment type="subcellular location">
    <subcellularLocation>
        <location evidence="3">Cytoplasm</location>
    </subcellularLocation>
    <subcellularLocation>
        <location evidence="2">Mitochondrion matrix</location>
    </subcellularLocation>
    <subcellularLocation>
        <location evidence="1">Mitochondrion outer membrane</location>
    </subcellularLocation>
</comment>
<reference evidence="15" key="2">
    <citation type="journal article" date="2021" name="Genome Biol. Evol.">
        <title>Developing a high-quality reference genome for a parasitic bivalve with doubly uniparental inheritance (Bivalvia: Unionida).</title>
        <authorList>
            <person name="Smith C.H."/>
        </authorList>
    </citation>
    <scope>NUCLEOTIDE SEQUENCE</scope>
    <source>
        <strain evidence="15">CHS0354</strain>
        <tissue evidence="15">Mantle</tissue>
    </source>
</reference>
<dbReference type="GO" id="GO:0005741">
    <property type="term" value="C:mitochondrial outer membrane"/>
    <property type="evidence" value="ECO:0007669"/>
    <property type="project" value="UniProtKB-SubCell"/>
</dbReference>